<feature type="compositionally biased region" description="Low complexity" evidence="1">
    <location>
        <begin position="111"/>
        <end position="120"/>
    </location>
</feature>
<gene>
    <name evidence="2" type="ORF">M5K25_003940</name>
</gene>
<evidence type="ECO:0000256" key="1">
    <source>
        <dbReference type="SAM" id="MobiDB-lite"/>
    </source>
</evidence>
<evidence type="ECO:0000313" key="2">
    <source>
        <dbReference type="EMBL" id="KAL0925585.1"/>
    </source>
</evidence>
<feature type="region of interest" description="Disordered" evidence="1">
    <location>
        <begin position="28"/>
        <end position="66"/>
    </location>
</feature>
<sequence>MQKEGFGFVYQRKRFRGVSLEEITRQEDIMTERDEGQSSQPIRISEDPENVAPVGGSAPSIDPTPVGMNDMNVMSGNMMQLQMMNMMMQMMEKMQSMGGSAAPGVPPVVTPVTPTTPGSSINVETGDPKRNSEEIRVLVTSVLGKEIPGFMQKEGFGFVYQRKRFRGVSLEEITRQEGKGKEKIDAN</sequence>
<proteinExistence type="predicted"/>
<protein>
    <submittedName>
        <fullName evidence="2">Uncharacterized protein</fullName>
    </submittedName>
</protein>
<dbReference type="AlphaFoldDB" id="A0ABD0VKK0"/>
<organism evidence="2 3">
    <name type="scientific">Dendrobium thyrsiflorum</name>
    <name type="common">Pinecone-like raceme dendrobium</name>
    <name type="synonym">Orchid</name>
    <dbReference type="NCBI Taxonomy" id="117978"/>
    <lineage>
        <taxon>Eukaryota</taxon>
        <taxon>Viridiplantae</taxon>
        <taxon>Streptophyta</taxon>
        <taxon>Embryophyta</taxon>
        <taxon>Tracheophyta</taxon>
        <taxon>Spermatophyta</taxon>
        <taxon>Magnoliopsida</taxon>
        <taxon>Liliopsida</taxon>
        <taxon>Asparagales</taxon>
        <taxon>Orchidaceae</taxon>
        <taxon>Epidendroideae</taxon>
        <taxon>Malaxideae</taxon>
        <taxon>Dendrobiinae</taxon>
        <taxon>Dendrobium</taxon>
    </lineage>
</organism>
<keyword evidence="3" id="KW-1185">Reference proteome</keyword>
<comment type="caution">
    <text evidence="2">The sequence shown here is derived from an EMBL/GenBank/DDBJ whole genome shotgun (WGS) entry which is preliminary data.</text>
</comment>
<evidence type="ECO:0000313" key="3">
    <source>
        <dbReference type="Proteomes" id="UP001552299"/>
    </source>
</evidence>
<dbReference type="Proteomes" id="UP001552299">
    <property type="component" value="Unassembled WGS sequence"/>
</dbReference>
<reference evidence="2 3" key="1">
    <citation type="journal article" date="2024" name="Plant Biotechnol. J.">
        <title>Dendrobium thyrsiflorum genome and its molecular insights into genes involved in important horticultural traits.</title>
        <authorList>
            <person name="Chen B."/>
            <person name="Wang J.Y."/>
            <person name="Zheng P.J."/>
            <person name="Li K.L."/>
            <person name="Liang Y.M."/>
            <person name="Chen X.F."/>
            <person name="Zhang C."/>
            <person name="Zhao X."/>
            <person name="He X."/>
            <person name="Zhang G.Q."/>
            <person name="Liu Z.J."/>
            <person name="Xu Q."/>
        </authorList>
    </citation>
    <scope>NUCLEOTIDE SEQUENCE [LARGE SCALE GENOMIC DNA]</scope>
    <source>
        <strain evidence="2">GZMU011</strain>
    </source>
</reference>
<accession>A0ABD0VKK0</accession>
<name>A0ABD0VKK0_DENTH</name>
<dbReference type="EMBL" id="JANQDX010000004">
    <property type="protein sequence ID" value="KAL0925585.1"/>
    <property type="molecule type" value="Genomic_DNA"/>
</dbReference>
<feature type="region of interest" description="Disordered" evidence="1">
    <location>
        <begin position="111"/>
        <end position="130"/>
    </location>
</feature>